<feature type="transmembrane region" description="Helical" evidence="2">
    <location>
        <begin position="49"/>
        <end position="70"/>
    </location>
</feature>
<dbReference type="PANTHER" id="PTHR33826:SF8">
    <property type="entry name" value="BNAA01G31410D PROTEIN"/>
    <property type="match status" value="1"/>
</dbReference>
<protein>
    <submittedName>
        <fullName evidence="5">Uncharacterized protein LOC108812388</fullName>
    </submittedName>
</protein>
<evidence type="ECO:0000256" key="1">
    <source>
        <dbReference type="SAM" id="MobiDB-lite"/>
    </source>
</evidence>
<feature type="compositionally biased region" description="Low complexity" evidence="1">
    <location>
        <begin position="318"/>
        <end position="330"/>
    </location>
</feature>
<dbReference type="PANTHER" id="PTHR33826">
    <property type="entry name" value="F20B24.21"/>
    <property type="match status" value="1"/>
</dbReference>
<keyword evidence="4" id="KW-1185">Reference proteome</keyword>
<feature type="domain" description="DUF7036" evidence="3">
    <location>
        <begin position="217"/>
        <end position="308"/>
    </location>
</feature>
<feature type="compositionally biased region" description="Basic residues" evidence="1">
    <location>
        <begin position="406"/>
        <end position="418"/>
    </location>
</feature>
<name>A0A6J0JYC6_RAPSA</name>
<keyword evidence="2" id="KW-0812">Transmembrane</keyword>
<dbReference type="OrthoDB" id="687571at2759"/>
<accession>A0A6J0JYC6</accession>
<dbReference type="RefSeq" id="XP_018440141.2">
    <property type="nucleotide sequence ID" value="XM_018584639.2"/>
</dbReference>
<dbReference type="KEGG" id="rsz:108812388"/>
<feature type="compositionally biased region" description="Basic and acidic residues" evidence="1">
    <location>
        <begin position="1"/>
        <end position="14"/>
    </location>
</feature>
<feature type="region of interest" description="Disordered" evidence="1">
    <location>
        <begin position="508"/>
        <end position="535"/>
    </location>
</feature>
<dbReference type="Pfam" id="PF23041">
    <property type="entry name" value="DUF7036"/>
    <property type="match status" value="2"/>
</dbReference>
<evidence type="ECO:0000313" key="5">
    <source>
        <dbReference type="RefSeq" id="XP_018440141.2"/>
    </source>
</evidence>
<evidence type="ECO:0000256" key="2">
    <source>
        <dbReference type="SAM" id="Phobius"/>
    </source>
</evidence>
<keyword evidence="2" id="KW-1133">Transmembrane helix</keyword>
<gene>
    <name evidence="5" type="primary">LOC108812388</name>
</gene>
<organism evidence="4 5">
    <name type="scientific">Raphanus sativus</name>
    <name type="common">Radish</name>
    <name type="synonym">Raphanus raphanistrum var. sativus</name>
    <dbReference type="NCBI Taxonomy" id="3726"/>
    <lineage>
        <taxon>Eukaryota</taxon>
        <taxon>Viridiplantae</taxon>
        <taxon>Streptophyta</taxon>
        <taxon>Embryophyta</taxon>
        <taxon>Tracheophyta</taxon>
        <taxon>Spermatophyta</taxon>
        <taxon>Magnoliopsida</taxon>
        <taxon>eudicotyledons</taxon>
        <taxon>Gunneridae</taxon>
        <taxon>Pentapetalae</taxon>
        <taxon>rosids</taxon>
        <taxon>malvids</taxon>
        <taxon>Brassicales</taxon>
        <taxon>Brassicaceae</taxon>
        <taxon>Brassiceae</taxon>
        <taxon>Raphanus</taxon>
    </lineage>
</organism>
<feature type="region of interest" description="Disordered" evidence="1">
    <location>
        <begin position="1"/>
        <end position="22"/>
    </location>
</feature>
<evidence type="ECO:0000313" key="4">
    <source>
        <dbReference type="Proteomes" id="UP000504610"/>
    </source>
</evidence>
<dbReference type="Proteomes" id="UP000504610">
    <property type="component" value="Unplaced"/>
</dbReference>
<dbReference type="GeneID" id="108812388"/>
<feature type="compositionally biased region" description="Low complexity" evidence="1">
    <location>
        <begin position="419"/>
        <end position="435"/>
    </location>
</feature>
<dbReference type="InterPro" id="IPR055464">
    <property type="entry name" value="DUF7036"/>
</dbReference>
<feature type="domain" description="DUF7036" evidence="3">
    <location>
        <begin position="94"/>
        <end position="184"/>
    </location>
</feature>
<proteinExistence type="predicted"/>
<feature type="compositionally biased region" description="Basic residues" evidence="1">
    <location>
        <begin position="338"/>
        <end position="368"/>
    </location>
</feature>
<keyword evidence="2" id="KW-0472">Membrane</keyword>
<dbReference type="AlphaFoldDB" id="A0A6J0JYC6"/>
<reference evidence="5" key="1">
    <citation type="submission" date="2025-08" db="UniProtKB">
        <authorList>
            <consortium name="RefSeq"/>
        </authorList>
    </citation>
    <scope>IDENTIFICATION</scope>
    <source>
        <tissue evidence="5">Leaf</tissue>
    </source>
</reference>
<evidence type="ECO:0000259" key="3">
    <source>
        <dbReference type="Pfam" id="PF23041"/>
    </source>
</evidence>
<feature type="region of interest" description="Disordered" evidence="1">
    <location>
        <begin position="318"/>
        <end position="491"/>
    </location>
</feature>
<sequence length="555" mass="61527">MGKPEDDGNLRTGEEEALGDSAERRRNARRRRCGCGCFERISGFVGCKCLFVVLLSVSLFLSALFLLLPFGDAVDRGDSSYLDRRFKGHALVASFSLNRPKSFLNEHLAQLRNDIFQEMSYISINVTILALESHEPNITKVVFGIDHDTAYREILPMSLSAIKGMFESVLINQSPLQLTKPLFGETFLFEVLKFPGGITVIPPQSAFPLQKFKLSFNFTLNYSIQQIQINFNTLAIQLKNGLNLAPYENLYVTLSNSEGSTVSPPTTVHSSVLLRVGTSNPSPRLKQLTDTITGSRSKNLGLNNTIFGKVKQVRLSSFLPNSSDSSSKSPSPAPSPHSNHHHNHHHHHHNHHHHHHHNHHHHHHHHHLSPNMAPGISPVASPVPQRSPGTRRAPFAPPPCNSGNRRGQRVHFRDKHSHFSSTPTPTPSPSSTSHRSSPRDSAQPPHASHHPPHYSARPPHASHHSPRYSARPPPHHQLRSPAPIPAAKPHVVPVSAPLPHVVFAHQAKPPEAKPSEPQHANEAAHPQPQTSSSNLNLPAMPWIVLLMLIAVWLRE</sequence>